<protein>
    <recommendedName>
        <fullName evidence="2">VWFC domain-containing protein</fullName>
    </recommendedName>
</protein>
<accession>S4RFK1</accession>
<dbReference type="STRING" id="7757.ENSPMAP00000003983"/>
<sequence length="146" mass="15495">CPIDSALRLGHVPLGECCALPSRCECDPARCTLPDCPRGGVRVLVAEAQRTPGRCCDLHVCAPRSDDFSSLHCHTFFVPEVTCPPGSFVALGTESHDGCCLLPARCECPVLCEKPTCDAGMVLRLVAHGNGSVESCCDEYECANGK</sequence>
<proteinExistence type="predicted"/>
<dbReference type="OMA" id="DEYECAN"/>
<name>S4RFK1_PETMA</name>
<organism evidence="1">
    <name type="scientific">Petromyzon marinus</name>
    <name type="common">Sea lamprey</name>
    <dbReference type="NCBI Taxonomy" id="7757"/>
    <lineage>
        <taxon>Eukaryota</taxon>
        <taxon>Metazoa</taxon>
        <taxon>Chordata</taxon>
        <taxon>Craniata</taxon>
        <taxon>Vertebrata</taxon>
        <taxon>Cyclostomata</taxon>
        <taxon>Hyperoartia</taxon>
        <taxon>Petromyzontiformes</taxon>
        <taxon>Petromyzontidae</taxon>
        <taxon>Petromyzon</taxon>
    </lineage>
</organism>
<dbReference type="Ensembl" id="ENSPMAT00000004000.1">
    <property type="protein sequence ID" value="ENSPMAP00000003983.1"/>
    <property type="gene ID" value="ENSPMAG00000003660.1"/>
</dbReference>
<dbReference type="PANTHER" id="PTHR46439">
    <property type="entry name" value="CYSTEINE-RICH MOTOR NEURON 1 PROTEIN"/>
    <property type="match status" value="1"/>
</dbReference>
<reference evidence="1" key="1">
    <citation type="submission" date="2025-08" db="UniProtKB">
        <authorList>
            <consortium name="Ensembl"/>
        </authorList>
    </citation>
    <scope>IDENTIFICATION</scope>
</reference>
<dbReference type="InterPro" id="IPR052624">
    <property type="entry name" value="CRIM1"/>
</dbReference>
<dbReference type="HOGENOM" id="CLU_1781787_0_0_1"/>
<reference evidence="1" key="2">
    <citation type="submission" date="2025-09" db="UniProtKB">
        <authorList>
            <consortium name="Ensembl"/>
        </authorList>
    </citation>
    <scope>IDENTIFICATION</scope>
</reference>
<evidence type="ECO:0000313" key="1">
    <source>
        <dbReference type="Ensembl" id="ENSPMAP00000003983.1"/>
    </source>
</evidence>
<dbReference type="AlphaFoldDB" id="S4RFK1"/>
<evidence type="ECO:0008006" key="2">
    <source>
        <dbReference type="Google" id="ProtNLM"/>
    </source>
</evidence>
<dbReference type="PANTHER" id="PTHR46439:SF1">
    <property type="entry name" value="CYSTEINE-RICH MOTOR NEURON 1 PROTEIN"/>
    <property type="match status" value="1"/>
</dbReference>
<dbReference type="GO" id="GO:0005886">
    <property type="term" value="C:plasma membrane"/>
    <property type="evidence" value="ECO:0007669"/>
    <property type="project" value="TreeGrafter"/>
</dbReference>